<dbReference type="AlphaFoldDB" id="A0A9Q9F917"/>
<dbReference type="EMBL" id="CP075157">
    <property type="protein sequence ID" value="UTX44304.1"/>
    <property type="molecule type" value="Genomic_DNA"/>
</dbReference>
<evidence type="ECO:0000313" key="2">
    <source>
        <dbReference type="EMBL" id="WEL39804.1"/>
    </source>
</evidence>
<accession>A0A9Q9F917</accession>
<dbReference type="Gene3D" id="1.25.40.990">
    <property type="match status" value="1"/>
</dbReference>
<dbReference type="Proteomes" id="UP001059546">
    <property type="component" value="Chromosome XI"/>
</dbReference>
<evidence type="ECO:0000313" key="3">
    <source>
        <dbReference type="Proteomes" id="UP001059546"/>
    </source>
</evidence>
<dbReference type="GO" id="GO:0000502">
    <property type="term" value="C:proteasome complex"/>
    <property type="evidence" value="ECO:0007669"/>
    <property type="project" value="UniProtKB-KW"/>
</dbReference>
<evidence type="ECO:0000313" key="1">
    <source>
        <dbReference type="EMBL" id="UTX44304.1"/>
    </source>
</evidence>
<keyword evidence="1" id="KW-0647">Proteasome</keyword>
<reference evidence="1" key="1">
    <citation type="submission" date="2021-05" db="EMBL/GenBank/DDBJ databases">
        <title>Encephalitozoon hellem ATCC 50604 Complete Genome.</title>
        <authorList>
            <person name="Mascarenhas dos Santos A.C."/>
            <person name="Julian A.T."/>
            <person name="Pombert J.-F."/>
        </authorList>
    </citation>
    <scope>NUCLEOTIDE SEQUENCE</scope>
    <source>
        <strain evidence="1">ATCC 50604</strain>
    </source>
</reference>
<dbReference type="OrthoDB" id="8775810at2759"/>
<keyword evidence="4" id="KW-1185">Reference proteome</keyword>
<dbReference type="Proteomes" id="UP001217963">
    <property type="component" value="Chromosome XI"/>
</dbReference>
<reference evidence="2 4" key="2">
    <citation type="submission" date="2023-02" db="EMBL/GenBank/DDBJ databases">
        <title>Encephalitozoon hellem ATCC 50451 complete genome.</title>
        <authorList>
            <person name="Mascarenhas dos Santos A.C."/>
            <person name="Julian A.T."/>
            <person name="Pombert J.-F."/>
        </authorList>
    </citation>
    <scope>NUCLEOTIDE SEQUENCE [LARGE SCALE GENOMIC DNA]</scope>
    <source>
        <strain evidence="2 4">ATCC 50451</strain>
    </source>
</reference>
<proteinExistence type="predicted"/>
<protein>
    <submittedName>
        <fullName evidence="1">26S proteasome regulatory subunit RPN12</fullName>
    </submittedName>
    <submittedName>
        <fullName evidence="2">Proteasome non-ATPase regulatory subunit 8-like protein</fullName>
    </submittedName>
</protein>
<evidence type="ECO:0000313" key="4">
    <source>
        <dbReference type="Proteomes" id="UP001217963"/>
    </source>
</evidence>
<dbReference type="EMBL" id="CP119072">
    <property type="protein sequence ID" value="WEL39804.1"/>
    <property type="molecule type" value="Genomic_DNA"/>
</dbReference>
<name>A0A9Q9F917_ENCHE</name>
<sequence>MNKQLSEVESLCLSEIKKGNTKAVEMYFGPYVSYNPSTKNSAFIKAYILLYYLSEGKKKMFYTTIETVTPTELEDSCIKLVIEVDMCVSIGAVERLRNTVERNSIKEFDRFLRSILENQMKIMESPENSNEYSPWIESQEDKKAIENAIFIGRNSSANF</sequence>
<organism evidence="1 3">
    <name type="scientific">Encephalitozoon hellem</name>
    <name type="common">Microsporidian parasite</name>
    <dbReference type="NCBI Taxonomy" id="27973"/>
    <lineage>
        <taxon>Eukaryota</taxon>
        <taxon>Fungi</taxon>
        <taxon>Fungi incertae sedis</taxon>
        <taxon>Microsporidia</taxon>
        <taxon>Unikaryonidae</taxon>
        <taxon>Encephalitozoon</taxon>
    </lineage>
</organism>
<gene>
    <name evidence="1" type="ORF">GPU96_11g21020</name>
    <name evidence="2" type="ORF">PFJ87_11g00400</name>
</gene>